<dbReference type="EMBL" id="JAMTCS010000002">
    <property type="protein sequence ID" value="MCP2263576.1"/>
    <property type="molecule type" value="Genomic_DNA"/>
</dbReference>
<keyword evidence="4" id="KW-1185">Reference proteome</keyword>
<sequence>MTAVGAERGDARRPDAGPAGGTDERAVGGVVGVPDAGPAGGADERAGGRAGERPGERVPGEGRFALLGETLLTGLLVLAGSLFVVTVPAALAAGVAHLRRYVAGYDTSAHSFARDWRTAVRETWLLGVLALAAGAVVLVNTGLTASGVLPGAPVVRWVTWAAAACAAVVLVRAAAAWSDGEGATARPAQTVPGPVGERDVPRSARALLARGAARAGDDLVGSALLLAALGMCAVLVWMLLPLVLVTGGLLSLAATAVETRRTGRPSLP</sequence>
<accession>A0A9X2G6R8</accession>
<feature type="transmembrane region" description="Helical" evidence="2">
    <location>
        <begin position="219"/>
        <end position="240"/>
    </location>
</feature>
<evidence type="ECO:0000313" key="3">
    <source>
        <dbReference type="EMBL" id="MCP2263576.1"/>
    </source>
</evidence>
<feature type="transmembrane region" description="Helical" evidence="2">
    <location>
        <begin position="124"/>
        <end position="145"/>
    </location>
</feature>
<gene>
    <name evidence="3" type="ORF">APR03_000907</name>
</gene>
<proteinExistence type="predicted"/>
<feature type="compositionally biased region" description="Basic and acidic residues" evidence="1">
    <location>
        <begin position="42"/>
        <end position="59"/>
    </location>
</feature>
<protein>
    <submittedName>
        <fullName evidence="3">Uncharacterized protein</fullName>
    </submittedName>
</protein>
<comment type="caution">
    <text evidence="3">The sequence shown here is derived from an EMBL/GenBank/DDBJ whole genome shotgun (WGS) entry which is preliminary data.</text>
</comment>
<evidence type="ECO:0000256" key="1">
    <source>
        <dbReference type="SAM" id="MobiDB-lite"/>
    </source>
</evidence>
<feature type="transmembrane region" description="Helical" evidence="2">
    <location>
        <begin position="71"/>
        <end position="91"/>
    </location>
</feature>
<keyword evidence="2" id="KW-1133">Transmembrane helix</keyword>
<evidence type="ECO:0000256" key="2">
    <source>
        <dbReference type="SAM" id="Phobius"/>
    </source>
</evidence>
<feature type="region of interest" description="Disordered" evidence="1">
    <location>
        <begin position="1"/>
        <end position="59"/>
    </location>
</feature>
<dbReference type="RefSeq" id="WP_253833202.1">
    <property type="nucleotide sequence ID" value="NZ_JAMTCS010000002.1"/>
</dbReference>
<reference evidence="3" key="1">
    <citation type="submission" date="2022-06" db="EMBL/GenBank/DDBJ databases">
        <title>Genomic Encyclopedia of Archaeal and Bacterial Type Strains, Phase II (KMG-II): from individual species to whole genera.</title>
        <authorList>
            <person name="Goeker M."/>
        </authorList>
    </citation>
    <scope>NUCLEOTIDE SEQUENCE</scope>
    <source>
        <strain evidence="3">DSM 26652</strain>
    </source>
</reference>
<keyword evidence="2" id="KW-0812">Transmembrane</keyword>
<keyword evidence="2" id="KW-0472">Membrane</keyword>
<organism evidence="3 4">
    <name type="scientific">Promicromonospora thailandica</name>
    <dbReference type="NCBI Taxonomy" id="765201"/>
    <lineage>
        <taxon>Bacteria</taxon>
        <taxon>Bacillati</taxon>
        <taxon>Actinomycetota</taxon>
        <taxon>Actinomycetes</taxon>
        <taxon>Micrococcales</taxon>
        <taxon>Promicromonosporaceae</taxon>
        <taxon>Promicromonospora</taxon>
    </lineage>
</organism>
<dbReference type="AlphaFoldDB" id="A0A9X2G6R8"/>
<name>A0A9X2G6R8_9MICO</name>
<feature type="transmembrane region" description="Helical" evidence="2">
    <location>
        <begin position="157"/>
        <end position="177"/>
    </location>
</feature>
<evidence type="ECO:0000313" key="4">
    <source>
        <dbReference type="Proteomes" id="UP001139493"/>
    </source>
</evidence>
<dbReference type="Proteomes" id="UP001139493">
    <property type="component" value="Unassembled WGS sequence"/>
</dbReference>